<keyword evidence="10 12" id="KW-0472">Membrane</keyword>
<dbReference type="InterPro" id="IPR003352">
    <property type="entry name" value="PTS_EIIC"/>
</dbReference>
<keyword evidence="6" id="KW-0598">Phosphotransferase system</keyword>
<dbReference type="PANTHER" id="PTHR30009">
    <property type="entry name" value="CYTOCHROME C-TYPE SYNTHESIS PROTEIN AND PTS TRANSMEMBRANE COMPONENT"/>
    <property type="match status" value="1"/>
</dbReference>
<keyword evidence="2" id="KW-0813">Transport</keyword>
<evidence type="ECO:0000259" key="14">
    <source>
        <dbReference type="PROSITE" id="PS51103"/>
    </source>
</evidence>
<dbReference type="GO" id="GO:0008982">
    <property type="term" value="F:protein-N(PI)-phosphohistidine-sugar phosphotransferase activity"/>
    <property type="evidence" value="ECO:0007669"/>
    <property type="project" value="InterPro"/>
</dbReference>
<feature type="transmembrane region" description="Helical" evidence="12">
    <location>
        <begin position="91"/>
        <end position="111"/>
    </location>
</feature>
<reference evidence="15 16" key="1">
    <citation type="submission" date="2015-04" db="EMBL/GenBank/DDBJ databases">
        <title>Microcin producing Clostridium sp. JC272T.</title>
        <authorList>
            <person name="Jyothsna T."/>
            <person name="Sasikala C."/>
            <person name="Ramana C."/>
        </authorList>
    </citation>
    <scope>NUCLEOTIDE SEQUENCE [LARGE SCALE GENOMIC DNA]</scope>
    <source>
        <strain evidence="15 16">JC272</strain>
    </source>
</reference>
<feature type="transmembrane region" description="Helical" evidence="12">
    <location>
        <begin position="164"/>
        <end position="185"/>
    </location>
</feature>
<feature type="transmembrane region" description="Helical" evidence="12">
    <location>
        <begin position="289"/>
        <end position="307"/>
    </location>
</feature>
<dbReference type="GO" id="GO:0016301">
    <property type="term" value="F:kinase activity"/>
    <property type="evidence" value="ECO:0007669"/>
    <property type="project" value="UniProtKB-KW"/>
</dbReference>
<feature type="transmembrane region" description="Helical" evidence="12">
    <location>
        <begin position="191"/>
        <end position="218"/>
    </location>
</feature>
<evidence type="ECO:0000256" key="11">
    <source>
        <dbReference type="PROSITE-ProRule" id="PRU00421"/>
    </source>
</evidence>
<feature type="transmembrane region" description="Helical" evidence="12">
    <location>
        <begin position="131"/>
        <end position="152"/>
    </location>
</feature>
<dbReference type="GO" id="GO:0090563">
    <property type="term" value="F:protein-phosphocysteine-sugar phosphotransferase activity"/>
    <property type="evidence" value="ECO:0007669"/>
    <property type="project" value="TreeGrafter"/>
</dbReference>
<keyword evidence="7 12" id="KW-0812">Transmembrane</keyword>
<evidence type="ECO:0000256" key="1">
    <source>
        <dbReference type="ARBA" id="ARBA00004651"/>
    </source>
</evidence>
<dbReference type="InterPro" id="IPR050429">
    <property type="entry name" value="PTS_Glucose_EIICBA"/>
</dbReference>
<dbReference type="InterPro" id="IPR018113">
    <property type="entry name" value="PTrfase_EIIB_Cys"/>
</dbReference>
<protein>
    <recommendedName>
        <fullName evidence="17">PTS maltose transporter subunit IICB</fullName>
    </recommendedName>
</protein>
<evidence type="ECO:0000256" key="8">
    <source>
        <dbReference type="ARBA" id="ARBA00022777"/>
    </source>
</evidence>
<proteinExistence type="predicted"/>
<dbReference type="PROSITE" id="PS51103">
    <property type="entry name" value="PTS_EIIC_TYPE_1"/>
    <property type="match status" value="1"/>
</dbReference>
<dbReference type="Pfam" id="PF00367">
    <property type="entry name" value="PTS_EIIB"/>
    <property type="match status" value="1"/>
</dbReference>
<evidence type="ECO:0000256" key="4">
    <source>
        <dbReference type="ARBA" id="ARBA00022597"/>
    </source>
</evidence>
<name>A0A0M3DFI5_9FIRM</name>
<feature type="domain" description="PTS EIIC type-1" evidence="14">
    <location>
        <begin position="3"/>
        <end position="424"/>
    </location>
</feature>
<dbReference type="InterPro" id="IPR036878">
    <property type="entry name" value="Glu_permease_IIB"/>
</dbReference>
<feature type="domain" description="PTS EIIB type-1" evidence="13">
    <location>
        <begin position="447"/>
        <end position="526"/>
    </location>
</feature>
<dbReference type="EMBL" id="LBBT01000237">
    <property type="protein sequence ID" value="KKY00886.1"/>
    <property type="molecule type" value="Genomic_DNA"/>
</dbReference>
<dbReference type="InterPro" id="IPR001996">
    <property type="entry name" value="PTS_IIB_1"/>
</dbReference>
<evidence type="ECO:0008006" key="17">
    <source>
        <dbReference type="Google" id="ProtNLM"/>
    </source>
</evidence>
<sequence length="526" mass="56994">MKKKLFDFFQKLSRAFLLPITLISFASMLLGLASVFLWHDQLKEMIPVLSTPVVQYIANIMSTIANVMMGNISLLFAVALSFAMAKEDKEFAALGGLVGYLAFLMGMGTLLTVNPSVAGMFPEATLKPILGIDTIDTGMVGGIVVGLLAAFIHNKTHKIKLPMAISFFGGTRFVPIACAVVFVLLGQVFPFIWAAISAAINTAAQGVANAGIFAPFLYGFGERLLIPTGLHHVWNAVIRDTAVSGVYAFPDGNVVEGSRIAYNYFLTTNALPEGTTIAEMVKFLRGGQVPMTLFGLPAIALAMYHTAKPENRSSIKPLLLTGVFSILIAAVTEPIEFAFMFASPILYLIYAVITGLSFMVSYILQTGMGGSEPNLIGLLLYGVLRPESRYLILLLLGIPFGLSCYFLFRWWIVKFDVKTPGRGGEYDQSMEMMDEEGDIGKNTDPSVLKAKVIISGLGGAENIDVVDCCITRLRVTVKDMNLVSEEKIKTTGCMGLVKVDENNIQIIYGPSVNVVKNSVNKQLALA</sequence>
<keyword evidence="3" id="KW-1003">Cell membrane</keyword>
<dbReference type="Pfam" id="PF02378">
    <property type="entry name" value="PTS_EIIC"/>
    <property type="match status" value="1"/>
</dbReference>
<dbReference type="InterPro" id="IPR013013">
    <property type="entry name" value="PTS_EIIC_1"/>
</dbReference>
<evidence type="ECO:0000256" key="5">
    <source>
        <dbReference type="ARBA" id="ARBA00022679"/>
    </source>
</evidence>
<evidence type="ECO:0000256" key="9">
    <source>
        <dbReference type="ARBA" id="ARBA00022989"/>
    </source>
</evidence>
<gene>
    <name evidence="15" type="ORF">VN21_11645</name>
</gene>
<dbReference type="Gene3D" id="3.30.1360.60">
    <property type="entry name" value="Glucose permease domain IIB"/>
    <property type="match status" value="1"/>
</dbReference>
<dbReference type="PATRIC" id="fig|1629550.3.peg.1791"/>
<dbReference type="RefSeq" id="WP_046823432.1">
    <property type="nucleotide sequence ID" value="NZ_LBBT01000237.1"/>
</dbReference>
<comment type="caution">
    <text evidence="15">The sequence shown here is derived from an EMBL/GenBank/DDBJ whole genome shotgun (WGS) entry which is preliminary data.</text>
</comment>
<evidence type="ECO:0000256" key="6">
    <source>
        <dbReference type="ARBA" id="ARBA00022683"/>
    </source>
</evidence>
<accession>A0A0M3DFI5</accession>
<evidence type="ECO:0000256" key="10">
    <source>
        <dbReference type="ARBA" id="ARBA00023136"/>
    </source>
</evidence>
<comment type="subcellular location">
    <subcellularLocation>
        <location evidence="1">Cell membrane</location>
        <topology evidence="1">Multi-pass membrane protein</topology>
    </subcellularLocation>
</comment>
<evidence type="ECO:0000256" key="12">
    <source>
        <dbReference type="SAM" id="Phobius"/>
    </source>
</evidence>
<evidence type="ECO:0000259" key="13">
    <source>
        <dbReference type="PROSITE" id="PS51098"/>
    </source>
</evidence>
<evidence type="ECO:0000313" key="16">
    <source>
        <dbReference type="Proteomes" id="UP000034407"/>
    </source>
</evidence>
<keyword evidence="4" id="KW-0762">Sugar transport</keyword>
<feature type="transmembrane region" description="Helical" evidence="12">
    <location>
        <begin position="313"/>
        <end position="332"/>
    </location>
</feature>
<feature type="transmembrane region" description="Helical" evidence="12">
    <location>
        <begin position="390"/>
        <end position="412"/>
    </location>
</feature>
<evidence type="ECO:0000313" key="15">
    <source>
        <dbReference type="EMBL" id="KKY00886.1"/>
    </source>
</evidence>
<keyword evidence="16" id="KW-1185">Reference proteome</keyword>
<keyword evidence="8" id="KW-0418">Kinase</keyword>
<organism evidence="15 16">
    <name type="scientific">Paraclostridium benzoelyticum</name>
    <dbReference type="NCBI Taxonomy" id="1629550"/>
    <lineage>
        <taxon>Bacteria</taxon>
        <taxon>Bacillati</taxon>
        <taxon>Bacillota</taxon>
        <taxon>Clostridia</taxon>
        <taxon>Peptostreptococcales</taxon>
        <taxon>Peptostreptococcaceae</taxon>
        <taxon>Paraclostridium</taxon>
    </lineage>
</organism>
<dbReference type="GO" id="GO:0005886">
    <property type="term" value="C:plasma membrane"/>
    <property type="evidence" value="ECO:0007669"/>
    <property type="project" value="UniProtKB-SubCell"/>
</dbReference>
<dbReference type="SUPFAM" id="SSF55604">
    <property type="entry name" value="Glucose permease domain IIB"/>
    <property type="match status" value="1"/>
</dbReference>
<dbReference type="PROSITE" id="PS01035">
    <property type="entry name" value="PTS_EIIB_TYPE_1_CYS"/>
    <property type="match status" value="1"/>
</dbReference>
<feature type="transmembrane region" description="Helical" evidence="12">
    <location>
        <begin position="344"/>
        <end position="364"/>
    </location>
</feature>
<evidence type="ECO:0000256" key="3">
    <source>
        <dbReference type="ARBA" id="ARBA00022475"/>
    </source>
</evidence>
<dbReference type="AlphaFoldDB" id="A0A0M3DFI5"/>
<keyword evidence="9 12" id="KW-1133">Transmembrane helix</keyword>
<feature type="transmembrane region" description="Helical" evidence="12">
    <location>
        <begin position="56"/>
        <end position="79"/>
    </location>
</feature>
<dbReference type="GO" id="GO:0009401">
    <property type="term" value="P:phosphoenolpyruvate-dependent sugar phosphotransferase system"/>
    <property type="evidence" value="ECO:0007669"/>
    <property type="project" value="UniProtKB-KW"/>
</dbReference>
<feature type="transmembrane region" description="Helical" evidence="12">
    <location>
        <begin position="12"/>
        <end position="36"/>
    </location>
</feature>
<dbReference type="PROSITE" id="PS51098">
    <property type="entry name" value="PTS_EIIB_TYPE_1"/>
    <property type="match status" value="1"/>
</dbReference>
<keyword evidence="5" id="KW-0808">Transferase</keyword>
<dbReference type="Proteomes" id="UP000034407">
    <property type="component" value="Unassembled WGS sequence"/>
</dbReference>
<dbReference type="PANTHER" id="PTHR30009:SF24">
    <property type="entry name" value="PTS SYSTEM, IIBC COMPONENT"/>
    <property type="match status" value="1"/>
</dbReference>
<evidence type="ECO:0000256" key="2">
    <source>
        <dbReference type="ARBA" id="ARBA00022448"/>
    </source>
</evidence>
<dbReference type="CDD" id="cd00212">
    <property type="entry name" value="PTS_IIB_glc"/>
    <property type="match status" value="1"/>
</dbReference>
<dbReference type="NCBIfam" id="TIGR00826">
    <property type="entry name" value="EIIB_glc"/>
    <property type="match status" value="1"/>
</dbReference>
<evidence type="ECO:0000256" key="7">
    <source>
        <dbReference type="ARBA" id="ARBA00022692"/>
    </source>
</evidence>
<feature type="active site" description="Phosphocysteine intermediate; for EIIB activity" evidence="11">
    <location>
        <position position="469"/>
    </location>
</feature>